<dbReference type="EMBL" id="JBHUOQ010000001">
    <property type="protein sequence ID" value="MFD2829074.1"/>
    <property type="molecule type" value="Genomic_DNA"/>
</dbReference>
<keyword evidence="8" id="KW-1185">Reference proteome</keyword>
<comment type="cofactor">
    <cofactor evidence="1">
        <name>pyridoxal 5'-phosphate</name>
        <dbReference type="ChEBI" id="CHEBI:597326"/>
    </cofactor>
</comment>
<evidence type="ECO:0000256" key="2">
    <source>
        <dbReference type="ARBA" id="ARBA00007441"/>
    </source>
</evidence>
<organism evidence="7 8">
    <name type="scientific">Corticicoccus populi</name>
    <dbReference type="NCBI Taxonomy" id="1812821"/>
    <lineage>
        <taxon>Bacteria</taxon>
        <taxon>Bacillati</taxon>
        <taxon>Bacillota</taxon>
        <taxon>Bacilli</taxon>
        <taxon>Bacillales</taxon>
        <taxon>Staphylococcaceae</taxon>
        <taxon>Corticicoccus</taxon>
    </lineage>
</organism>
<comment type="caution">
    <text evidence="7">The sequence shown here is derived from an EMBL/GenBank/DDBJ whole genome shotgun (WGS) entry which is preliminary data.</text>
</comment>
<proteinExistence type="inferred from homology"/>
<protein>
    <submittedName>
        <fullName evidence="7">Pyridoxal phosphate-dependent aminotransferase</fullName>
        <ecNumber evidence="7">2.6.1.-</ecNumber>
    </submittedName>
</protein>
<accession>A0ABW5WUD8</accession>
<name>A0ABW5WUD8_9STAP</name>
<dbReference type="PANTHER" id="PTHR46383:SF1">
    <property type="entry name" value="ASPARTATE AMINOTRANSFERASE"/>
    <property type="match status" value="1"/>
</dbReference>
<dbReference type="InterPro" id="IPR015421">
    <property type="entry name" value="PyrdxlP-dep_Trfase_major"/>
</dbReference>
<evidence type="ECO:0000313" key="7">
    <source>
        <dbReference type="EMBL" id="MFD2829074.1"/>
    </source>
</evidence>
<dbReference type="GO" id="GO:0008483">
    <property type="term" value="F:transaminase activity"/>
    <property type="evidence" value="ECO:0007669"/>
    <property type="project" value="UniProtKB-KW"/>
</dbReference>
<comment type="similarity">
    <text evidence="2">Belongs to the class-I pyridoxal-phosphate-dependent aminotransferase family.</text>
</comment>
<dbReference type="SUPFAM" id="SSF53383">
    <property type="entry name" value="PLP-dependent transferases"/>
    <property type="match status" value="1"/>
</dbReference>
<dbReference type="Proteomes" id="UP001597519">
    <property type="component" value="Unassembled WGS sequence"/>
</dbReference>
<dbReference type="CDD" id="cd00609">
    <property type="entry name" value="AAT_like"/>
    <property type="match status" value="1"/>
</dbReference>
<dbReference type="NCBIfam" id="NF004854">
    <property type="entry name" value="PRK06207.1"/>
    <property type="match status" value="1"/>
</dbReference>
<gene>
    <name evidence="7" type="ORF">ACFSX4_01255</name>
</gene>
<keyword evidence="3 7" id="KW-0032">Aminotransferase</keyword>
<evidence type="ECO:0000313" key="8">
    <source>
        <dbReference type="Proteomes" id="UP001597519"/>
    </source>
</evidence>
<dbReference type="PANTHER" id="PTHR46383">
    <property type="entry name" value="ASPARTATE AMINOTRANSFERASE"/>
    <property type="match status" value="1"/>
</dbReference>
<feature type="domain" description="Aminotransferase class I/classII large" evidence="6">
    <location>
        <begin position="41"/>
        <end position="395"/>
    </location>
</feature>
<evidence type="ECO:0000256" key="3">
    <source>
        <dbReference type="ARBA" id="ARBA00022576"/>
    </source>
</evidence>
<evidence type="ECO:0000256" key="5">
    <source>
        <dbReference type="ARBA" id="ARBA00022898"/>
    </source>
</evidence>
<dbReference type="InterPro" id="IPR015422">
    <property type="entry name" value="PyrdxlP-dep_Trfase_small"/>
</dbReference>
<dbReference type="InterPro" id="IPR015424">
    <property type="entry name" value="PyrdxlP-dep_Trfase"/>
</dbReference>
<evidence type="ECO:0000259" key="6">
    <source>
        <dbReference type="Pfam" id="PF00155"/>
    </source>
</evidence>
<sequence>MNHIESLFEKLNADNAPGQEKRQNKNDIEIKGESLEGIFVDFSHGDVDAHQPLPESIDYFNEGFSEIGSSQAYTEYRGLSEILTETAEKLSAFTGTNINPEEELIITPGTQGALFLAVGATVTRGDKVAVAEPDYFANRKLVHFFQGELYPVHLDYLNHNEKAGLDLSALEAAFKDGVSTFLFSNPNNPAGVIYSSEEIDRIISLSNQYDVTLIVDQLYSRQLFDQRSYTHAISHPDADREKIITITGPSKTESLSGFRLGTAFGSPVIINRMEQLQAIVSLRASGYNQRVLKSWFSEPDGWMDERILKHQEIRDDILTLFREAGITVRTTEAGSYVFPKFDVLSVDCITFSKILRKQANVVVTPGTEFGPEFTDSIRLNFSQDHQNAVDAVKRIITVAGYYQNEP</sequence>
<evidence type="ECO:0000256" key="4">
    <source>
        <dbReference type="ARBA" id="ARBA00022679"/>
    </source>
</evidence>
<dbReference type="InterPro" id="IPR050596">
    <property type="entry name" value="AspAT/PAT-like"/>
</dbReference>
<keyword evidence="5" id="KW-0663">Pyridoxal phosphate</keyword>
<dbReference type="EC" id="2.6.1.-" evidence="7"/>
<evidence type="ECO:0000256" key="1">
    <source>
        <dbReference type="ARBA" id="ARBA00001933"/>
    </source>
</evidence>
<dbReference type="RefSeq" id="WP_377770750.1">
    <property type="nucleotide sequence ID" value="NZ_JBHUOQ010000001.1"/>
</dbReference>
<dbReference type="Pfam" id="PF00155">
    <property type="entry name" value="Aminotran_1_2"/>
    <property type="match status" value="1"/>
</dbReference>
<dbReference type="InterPro" id="IPR004839">
    <property type="entry name" value="Aminotransferase_I/II_large"/>
</dbReference>
<dbReference type="Gene3D" id="3.40.640.10">
    <property type="entry name" value="Type I PLP-dependent aspartate aminotransferase-like (Major domain)"/>
    <property type="match status" value="1"/>
</dbReference>
<keyword evidence="4 7" id="KW-0808">Transferase</keyword>
<dbReference type="Gene3D" id="3.90.1150.10">
    <property type="entry name" value="Aspartate Aminotransferase, domain 1"/>
    <property type="match status" value="1"/>
</dbReference>
<reference evidence="8" key="1">
    <citation type="journal article" date="2019" name="Int. J. Syst. Evol. Microbiol.">
        <title>The Global Catalogue of Microorganisms (GCM) 10K type strain sequencing project: providing services to taxonomists for standard genome sequencing and annotation.</title>
        <authorList>
            <consortium name="The Broad Institute Genomics Platform"/>
            <consortium name="The Broad Institute Genome Sequencing Center for Infectious Disease"/>
            <person name="Wu L."/>
            <person name="Ma J."/>
        </authorList>
    </citation>
    <scope>NUCLEOTIDE SEQUENCE [LARGE SCALE GENOMIC DNA]</scope>
    <source>
        <strain evidence="8">KCTC 33575</strain>
    </source>
</reference>